<proteinExistence type="inferred from homology"/>
<dbReference type="GO" id="GO:0022627">
    <property type="term" value="C:cytosolic small ribosomal subunit"/>
    <property type="evidence" value="ECO:0007669"/>
    <property type="project" value="TreeGrafter"/>
</dbReference>
<dbReference type="OMA" id="TEGREMY"/>
<dbReference type="Gene3D" id="1.10.10.10">
    <property type="entry name" value="Winged helix-like DNA-binding domain superfamily/Winged helix DNA-binding domain"/>
    <property type="match status" value="1"/>
</dbReference>
<keyword evidence="5" id="KW-0687">Ribonucleoprotein</keyword>
<dbReference type="VEuPathDB" id="VectorBase:ASTEI02089"/>
<evidence type="ECO:0000256" key="5">
    <source>
        <dbReference type="ARBA" id="ARBA00023274"/>
    </source>
</evidence>
<protein>
    <submittedName>
        <fullName evidence="8">S10_plectin domain-containing protein</fullName>
    </submittedName>
</protein>
<feature type="domain" description="Plectin/eS10 N-terminal" evidence="7">
    <location>
        <begin position="3"/>
        <end position="94"/>
    </location>
</feature>
<keyword evidence="4" id="KW-0689">Ribosomal protein</keyword>
<organism evidence="8 9">
    <name type="scientific">Anopheles stephensi</name>
    <name type="common">Indo-Pakistan malaria mosquito</name>
    <dbReference type="NCBI Taxonomy" id="30069"/>
    <lineage>
        <taxon>Eukaryota</taxon>
        <taxon>Metazoa</taxon>
        <taxon>Ecdysozoa</taxon>
        <taxon>Arthropoda</taxon>
        <taxon>Hexapoda</taxon>
        <taxon>Insecta</taxon>
        <taxon>Pterygota</taxon>
        <taxon>Neoptera</taxon>
        <taxon>Endopterygota</taxon>
        <taxon>Diptera</taxon>
        <taxon>Nematocera</taxon>
        <taxon>Culicoidea</taxon>
        <taxon>Culicidae</taxon>
        <taxon>Anophelinae</taxon>
        <taxon>Anopheles</taxon>
    </lineage>
</organism>
<dbReference type="VEuPathDB" id="VectorBase:ASTEI20_040738"/>
<dbReference type="EnsemblMetazoa" id="ASTEI02089-RA">
    <property type="protein sequence ID" value="ASTEI02089-PA"/>
    <property type="gene ID" value="ASTEI02089"/>
</dbReference>
<dbReference type="PANTHER" id="PTHR12146">
    <property type="entry name" value="40S RIBOSOMAL PROTEIN S10"/>
    <property type="match status" value="1"/>
</dbReference>
<feature type="region of interest" description="Disordered" evidence="6">
    <location>
        <begin position="98"/>
        <end position="134"/>
    </location>
</feature>
<accession>A0A182Y0V3</accession>
<evidence type="ECO:0000256" key="3">
    <source>
        <dbReference type="ARBA" id="ARBA00022490"/>
    </source>
</evidence>
<dbReference type="InterPro" id="IPR005326">
    <property type="entry name" value="Plectin_eS10_N"/>
</dbReference>
<keyword evidence="3" id="KW-0963">Cytoplasm</keyword>
<dbReference type="InterPro" id="IPR036388">
    <property type="entry name" value="WH-like_DNA-bd_sf"/>
</dbReference>
<name>A0A182Y0V3_ANOST</name>
<keyword evidence="9" id="KW-1185">Reference proteome</keyword>
<evidence type="ECO:0000256" key="2">
    <source>
        <dbReference type="ARBA" id="ARBA00007278"/>
    </source>
</evidence>
<dbReference type="GO" id="GO:0003735">
    <property type="term" value="F:structural constituent of ribosome"/>
    <property type="evidence" value="ECO:0007669"/>
    <property type="project" value="TreeGrafter"/>
</dbReference>
<dbReference type="STRING" id="30069.A0A182Y0V3"/>
<dbReference type="InterPro" id="IPR037447">
    <property type="entry name" value="Ribosomal_eS10"/>
</dbReference>
<evidence type="ECO:0000256" key="6">
    <source>
        <dbReference type="SAM" id="MobiDB-lite"/>
    </source>
</evidence>
<dbReference type="PANTHER" id="PTHR12146:SF0">
    <property type="entry name" value="RIBOSOMAL PROTEIN S10"/>
    <property type="match status" value="1"/>
</dbReference>
<reference evidence="9" key="1">
    <citation type="journal article" date="2014" name="Genome Biol.">
        <title>Genome analysis of a major urban malaria vector mosquito, Anopheles stephensi.</title>
        <authorList>
            <person name="Jiang X."/>
            <person name="Peery A."/>
            <person name="Hall A.B."/>
            <person name="Sharma A."/>
            <person name="Chen X.G."/>
            <person name="Waterhouse R.M."/>
            <person name="Komissarov A."/>
            <person name="Riehle M.M."/>
            <person name="Shouche Y."/>
            <person name="Sharakhova M.V."/>
            <person name="Lawson D."/>
            <person name="Pakpour N."/>
            <person name="Arensburger P."/>
            <person name="Davidson V.L."/>
            <person name="Eiglmeier K."/>
            <person name="Emrich S."/>
            <person name="George P."/>
            <person name="Kennedy R.C."/>
            <person name="Mane S.P."/>
            <person name="Maslen G."/>
            <person name="Oringanje C."/>
            <person name="Qi Y."/>
            <person name="Settlage R."/>
            <person name="Tojo M."/>
            <person name="Tubio J.M."/>
            <person name="Unger M.F."/>
            <person name="Wang B."/>
            <person name="Vernick K.D."/>
            <person name="Ribeiro J.M."/>
            <person name="James A.A."/>
            <person name="Michel K."/>
            <person name="Riehle M.A."/>
            <person name="Luckhart S."/>
            <person name="Sharakhov I.V."/>
            <person name="Tu Z."/>
        </authorList>
    </citation>
    <scope>NUCLEOTIDE SEQUENCE [LARGE SCALE GENOMIC DNA]</scope>
    <source>
        <strain evidence="9">Indian</strain>
    </source>
</reference>
<comment type="similarity">
    <text evidence="2">Belongs to the eukaryotic ribosomal protein eS10 family.</text>
</comment>
<evidence type="ECO:0000256" key="4">
    <source>
        <dbReference type="ARBA" id="ARBA00022980"/>
    </source>
</evidence>
<evidence type="ECO:0000313" key="9">
    <source>
        <dbReference type="Proteomes" id="UP000076408"/>
    </source>
</evidence>
<reference evidence="8" key="2">
    <citation type="submission" date="2020-05" db="UniProtKB">
        <authorList>
            <consortium name="EnsemblMetazoa"/>
        </authorList>
    </citation>
    <scope>IDENTIFICATION</scope>
    <source>
        <strain evidence="8">Indian</strain>
    </source>
</reference>
<evidence type="ECO:0000256" key="1">
    <source>
        <dbReference type="ARBA" id="ARBA00004496"/>
    </source>
</evidence>
<comment type="subcellular location">
    <subcellularLocation>
        <location evidence="1">Cytoplasm</location>
    </subcellularLocation>
</comment>
<dbReference type="GO" id="GO:0003723">
    <property type="term" value="F:RNA binding"/>
    <property type="evidence" value="ECO:0007669"/>
    <property type="project" value="TreeGrafter"/>
</dbReference>
<feature type="compositionally biased region" description="Basic and acidic residues" evidence="6">
    <location>
        <begin position="111"/>
        <end position="123"/>
    </location>
</feature>
<sequence>MFMPKQHRIAIYKLLFAEGVMVVEKNRNRAMHSELKLVSNLHVINTMKSLVSRQFVKECYCWNHHYWTLTNEGIIYLRGLLHLPAQLVPSTLINRPRTVPDAVSKRPSQRPTEDREVYRRLERPAASTSYKRDDAGVGSNDLVFRGGFGRGKV</sequence>
<evidence type="ECO:0000259" key="7">
    <source>
        <dbReference type="Pfam" id="PF03501"/>
    </source>
</evidence>
<dbReference type="AlphaFoldDB" id="A0A182Y0V3"/>
<dbReference type="Proteomes" id="UP000076408">
    <property type="component" value="Unassembled WGS sequence"/>
</dbReference>
<dbReference type="VEuPathDB" id="VectorBase:ASTE010317"/>
<evidence type="ECO:0000313" key="8">
    <source>
        <dbReference type="EnsemblMetazoa" id="ASTEI02089-PA"/>
    </source>
</evidence>
<dbReference type="Pfam" id="PF03501">
    <property type="entry name" value="S10_plectin"/>
    <property type="match status" value="1"/>
</dbReference>